<dbReference type="RefSeq" id="WP_397558426.1">
    <property type="nucleotide sequence ID" value="NZ_JBIQWL010000014.1"/>
</dbReference>
<comment type="caution">
    <text evidence="2">The sequence shown here is derived from an EMBL/GenBank/DDBJ whole genome shotgun (WGS) entry which is preliminary data.</text>
</comment>
<evidence type="ECO:0008006" key="4">
    <source>
        <dbReference type="Google" id="ProtNLM"/>
    </source>
</evidence>
<organism evidence="2 3">
    <name type="scientific">Microbacterium alkaliflavum</name>
    <dbReference type="NCBI Taxonomy" id="3248839"/>
    <lineage>
        <taxon>Bacteria</taxon>
        <taxon>Bacillati</taxon>
        <taxon>Actinomycetota</taxon>
        <taxon>Actinomycetes</taxon>
        <taxon>Micrococcales</taxon>
        <taxon>Microbacteriaceae</taxon>
        <taxon>Microbacterium</taxon>
    </lineage>
</organism>
<protein>
    <recommendedName>
        <fullName evidence="4">PucR C-terminal helix-turn-helix domain-containing protein</fullName>
    </recommendedName>
</protein>
<evidence type="ECO:0000313" key="2">
    <source>
        <dbReference type="EMBL" id="MFH8253001.1"/>
    </source>
</evidence>
<gene>
    <name evidence="2" type="ORF">ACH3VR_21725</name>
</gene>
<proteinExistence type="predicted"/>
<sequence length="331" mass="34680">MQELLGRLTALDPQASETLKVVSYFDALVASGVGAESLVRSAAALTGVPVGLQMPGRIVRVGPDGRPLERQPPASRDWPSRDAGDDATVWIEREGAAHANDAMVLERLAIALAITTARRATDSAGAIEIVLSSLATDQERGTALARLHLDAEPALSAVAFPPDVAAPEIGPTAIVVTSRGLARALLCRDREGLRCDGRAGIGIPLPPARLAESWASALVALRLSSDENPVIDAAALGAILLLADVADRRLELHPDAAALAALDRRALDLLDAFADSGSARAAATRLGRHHSSVQEKIATLAQTLGYDPRTATGRTRYALARTLLRLSRPGL</sequence>
<keyword evidence="3" id="KW-1185">Reference proteome</keyword>
<dbReference type="EMBL" id="JBIQWL010000014">
    <property type="protein sequence ID" value="MFH8253001.1"/>
    <property type="molecule type" value="Genomic_DNA"/>
</dbReference>
<feature type="region of interest" description="Disordered" evidence="1">
    <location>
        <begin position="61"/>
        <end position="83"/>
    </location>
</feature>
<accession>A0ABW7QDL7</accession>
<reference evidence="2 3" key="1">
    <citation type="submission" date="2024-09" db="EMBL/GenBank/DDBJ databases">
        <authorList>
            <person name="Pan X."/>
        </authorList>
    </citation>
    <scope>NUCLEOTIDE SEQUENCE [LARGE SCALE GENOMIC DNA]</scope>
    <source>
        <strain evidence="2 3">B2969</strain>
    </source>
</reference>
<name>A0ABW7QDL7_9MICO</name>
<evidence type="ECO:0000256" key="1">
    <source>
        <dbReference type="SAM" id="MobiDB-lite"/>
    </source>
</evidence>
<dbReference type="InterPro" id="IPR042070">
    <property type="entry name" value="PucR_C-HTH_sf"/>
</dbReference>
<dbReference type="Proteomes" id="UP001610861">
    <property type="component" value="Unassembled WGS sequence"/>
</dbReference>
<dbReference type="Gene3D" id="1.10.10.2840">
    <property type="entry name" value="PucR C-terminal helix-turn-helix domain"/>
    <property type="match status" value="1"/>
</dbReference>
<evidence type="ECO:0000313" key="3">
    <source>
        <dbReference type="Proteomes" id="UP001610861"/>
    </source>
</evidence>